<feature type="chain" id="PRO_5036898081" description="DUF4440 domain-containing protein" evidence="1">
    <location>
        <begin position="24"/>
        <end position="154"/>
    </location>
</feature>
<comment type="caution">
    <text evidence="2">The sequence shown here is derived from an EMBL/GenBank/DDBJ whole genome shotgun (WGS) entry which is preliminary data.</text>
</comment>
<protein>
    <recommendedName>
        <fullName evidence="4">DUF4440 domain-containing protein</fullName>
    </recommendedName>
</protein>
<accession>A0A931J030</accession>
<dbReference type="RefSeq" id="WP_198110712.1">
    <property type="nucleotide sequence ID" value="NZ_JAEDAK010000005.1"/>
</dbReference>
<dbReference type="SUPFAM" id="SSF54427">
    <property type="entry name" value="NTF2-like"/>
    <property type="match status" value="1"/>
</dbReference>
<keyword evidence="3" id="KW-1185">Reference proteome</keyword>
<evidence type="ECO:0008006" key="4">
    <source>
        <dbReference type="Google" id="ProtNLM"/>
    </source>
</evidence>
<dbReference type="Proteomes" id="UP000613266">
    <property type="component" value="Unassembled WGS sequence"/>
</dbReference>
<keyword evidence="1" id="KW-0732">Signal</keyword>
<sequence>MTVRPRRPLAAMLLAAALQPALAAPACDSAEGRQAAERLLQRIDASWQARDAAGMAALYHPQGQLRLQPALASAAGRAEVEHFFTALFGSLGAEDDHVLSLRQLVSAGPYCALDAQALVGGANPATAQRFHGFYLVDPQGQDWRIVAVSAVRLG</sequence>
<evidence type="ECO:0000256" key="1">
    <source>
        <dbReference type="SAM" id="SignalP"/>
    </source>
</evidence>
<dbReference type="AlphaFoldDB" id="A0A931J030"/>
<name>A0A931J030_9BURK</name>
<gene>
    <name evidence="2" type="ORF">I7X39_08770</name>
</gene>
<evidence type="ECO:0000313" key="3">
    <source>
        <dbReference type="Proteomes" id="UP000613266"/>
    </source>
</evidence>
<dbReference type="EMBL" id="JAEDAK010000005">
    <property type="protein sequence ID" value="MBH9576996.1"/>
    <property type="molecule type" value="Genomic_DNA"/>
</dbReference>
<evidence type="ECO:0000313" key="2">
    <source>
        <dbReference type="EMBL" id="MBH9576996.1"/>
    </source>
</evidence>
<feature type="signal peptide" evidence="1">
    <location>
        <begin position="1"/>
        <end position="23"/>
    </location>
</feature>
<reference evidence="2" key="1">
    <citation type="submission" date="2020-12" db="EMBL/GenBank/DDBJ databases">
        <title>The genome sequence of Inhella sp. 1Y17.</title>
        <authorList>
            <person name="Liu Y."/>
        </authorList>
    </citation>
    <scope>NUCLEOTIDE SEQUENCE</scope>
    <source>
        <strain evidence="2">1Y17</strain>
    </source>
</reference>
<proteinExistence type="predicted"/>
<dbReference type="Gene3D" id="3.10.450.50">
    <property type="match status" value="1"/>
</dbReference>
<organism evidence="2 3">
    <name type="scientific">Inhella proteolytica</name>
    <dbReference type="NCBI Taxonomy" id="2795029"/>
    <lineage>
        <taxon>Bacteria</taxon>
        <taxon>Pseudomonadati</taxon>
        <taxon>Pseudomonadota</taxon>
        <taxon>Betaproteobacteria</taxon>
        <taxon>Burkholderiales</taxon>
        <taxon>Sphaerotilaceae</taxon>
        <taxon>Inhella</taxon>
    </lineage>
</organism>
<dbReference type="InterPro" id="IPR032710">
    <property type="entry name" value="NTF2-like_dom_sf"/>
</dbReference>